<evidence type="ECO:0000256" key="6">
    <source>
        <dbReference type="ARBA" id="ARBA00022967"/>
    </source>
</evidence>
<dbReference type="NCBIfam" id="NF010065">
    <property type="entry name" value="PRK13545.1"/>
    <property type="match status" value="1"/>
</dbReference>
<dbReference type="Proteomes" id="UP000220341">
    <property type="component" value="Unassembled WGS sequence"/>
</dbReference>
<protein>
    <submittedName>
        <fullName evidence="11">Teichoic acid export protein ATP-binding subunit</fullName>
    </submittedName>
</protein>
<dbReference type="PANTHER" id="PTHR46743:SF2">
    <property type="entry name" value="TEICHOIC ACIDS EXPORT ATP-BINDING PROTEIN TAGH"/>
    <property type="match status" value="1"/>
</dbReference>
<keyword evidence="2" id="KW-0813">Transport</keyword>
<dbReference type="GO" id="GO:0005524">
    <property type="term" value="F:ATP binding"/>
    <property type="evidence" value="ECO:0007669"/>
    <property type="project" value="UniProtKB-KW"/>
</dbReference>
<dbReference type="GO" id="GO:0140359">
    <property type="term" value="F:ABC-type transporter activity"/>
    <property type="evidence" value="ECO:0007669"/>
    <property type="project" value="InterPro"/>
</dbReference>
<keyword evidence="6" id="KW-1278">Translocase</keyword>
<dbReference type="Pfam" id="PF00005">
    <property type="entry name" value="ABC_tran"/>
    <property type="match status" value="1"/>
</dbReference>
<keyword evidence="5 11" id="KW-0067">ATP-binding</keyword>
<feature type="region of interest" description="Disordered" evidence="8">
    <location>
        <begin position="339"/>
        <end position="361"/>
    </location>
</feature>
<keyword evidence="7" id="KW-0472">Membrane</keyword>
<dbReference type="AlphaFoldDB" id="A0AAE5P732"/>
<dbReference type="InterPro" id="IPR050683">
    <property type="entry name" value="Bact_Polysacc_Export_ATP-bd"/>
</dbReference>
<dbReference type="PROSITE" id="PS50893">
    <property type="entry name" value="ABC_TRANSPORTER_2"/>
    <property type="match status" value="1"/>
</dbReference>
<comment type="caution">
    <text evidence="11">The sequence shown here is derived from an EMBL/GenBank/DDBJ whole genome shotgun (WGS) entry which is preliminary data.</text>
</comment>
<dbReference type="InterPro" id="IPR015860">
    <property type="entry name" value="ABC_transpr_TagH-like"/>
</dbReference>
<dbReference type="NCBIfam" id="NF010066">
    <property type="entry name" value="PRK13546.1"/>
    <property type="match status" value="1"/>
</dbReference>
<comment type="similarity">
    <text evidence="1">Belongs to the ABC transporter superfamily.</text>
</comment>
<name>A0AAE5P732_PRIMG</name>
<dbReference type="EMBL" id="NTYW01000014">
    <property type="protein sequence ID" value="PES37240.1"/>
    <property type="molecule type" value="Genomic_DNA"/>
</dbReference>
<evidence type="ECO:0000313" key="12">
    <source>
        <dbReference type="Proteomes" id="UP000220341"/>
    </source>
</evidence>
<dbReference type="RefSeq" id="WP_098278334.1">
    <property type="nucleotide sequence ID" value="NZ_CM125445.1"/>
</dbReference>
<dbReference type="FunFam" id="3.40.50.300:FF:003010">
    <property type="entry name" value="Teichoic acids export ATP-binding protein TagH"/>
    <property type="match status" value="1"/>
</dbReference>
<dbReference type="SMART" id="SM00287">
    <property type="entry name" value="SH3b"/>
    <property type="match status" value="1"/>
</dbReference>
<evidence type="ECO:0000256" key="4">
    <source>
        <dbReference type="ARBA" id="ARBA00022741"/>
    </source>
</evidence>
<feature type="compositionally biased region" description="Polar residues" evidence="8">
    <location>
        <begin position="264"/>
        <end position="273"/>
    </location>
</feature>
<feature type="domain" description="SH3b" evidence="10">
    <location>
        <begin position="360"/>
        <end position="429"/>
    </location>
</feature>
<gene>
    <name evidence="11" type="primary">tagH</name>
    <name evidence="11" type="ORF">CN497_15380</name>
</gene>
<dbReference type="SUPFAM" id="SSF52540">
    <property type="entry name" value="P-loop containing nucleoside triphosphate hydrolases"/>
    <property type="match status" value="1"/>
</dbReference>
<dbReference type="Gene3D" id="2.30.30.40">
    <property type="entry name" value="SH3 Domains"/>
    <property type="match status" value="1"/>
</dbReference>
<dbReference type="InterPro" id="IPR003646">
    <property type="entry name" value="SH3-like_bac-type"/>
</dbReference>
<evidence type="ECO:0000256" key="1">
    <source>
        <dbReference type="ARBA" id="ARBA00005417"/>
    </source>
</evidence>
<keyword evidence="4" id="KW-0547">Nucleotide-binding</keyword>
<dbReference type="CDD" id="cd03220">
    <property type="entry name" value="ABC_KpsT_Wzt"/>
    <property type="match status" value="1"/>
</dbReference>
<evidence type="ECO:0000256" key="8">
    <source>
        <dbReference type="SAM" id="MobiDB-lite"/>
    </source>
</evidence>
<feature type="compositionally biased region" description="Basic residues" evidence="8">
    <location>
        <begin position="291"/>
        <end position="303"/>
    </location>
</feature>
<feature type="compositionally biased region" description="Low complexity" evidence="8">
    <location>
        <begin position="347"/>
        <end position="361"/>
    </location>
</feature>
<dbReference type="PANTHER" id="PTHR46743">
    <property type="entry name" value="TEICHOIC ACIDS EXPORT ATP-BINDING PROTEIN TAGH"/>
    <property type="match status" value="1"/>
</dbReference>
<dbReference type="InterPro" id="IPR027417">
    <property type="entry name" value="P-loop_NTPase"/>
</dbReference>
<accession>A0AAE5P732</accession>
<dbReference type="Gene3D" id="3.40.50.300">
    <property type="entry name" value="P-loop containing nucleotide triphosphate hydrolases"/>
    <property type="match status" value="1"/>
</dbReference>
<evidence type="ECO:0000259" key="10">
    <source>
        <dbReference type="PROSITE" id="PS51781"/>
    </source>
</evidence>
<evidence type="ECO:0000256" key="3">
    <source>
        <dbReference type="ARBA" id="ARBA00022475"/>
    </source>
</evidence>
<dbReference type="InterPro" id="IPR003593">
    <property type="entry name" value="AAA+_ATPase"/>
</dbReference>
<organism evidence="11 12">
    <name type="scientific">Priestia megaterium</name>
    <name type="common">Bacillus megaterium</name>
    <dbReference type="NCBI Taxonomy" id="1404"/>
    <lineage>
        <taxon>Bacteria</taxon>
        <taxon>Bacillati</taxon>
        <taxon>Bacillota</taxon>
        <taxon>Bacilli</taxon>
        <taxon>Bacillales</taxon>
        <taxon>Bacillaceae</taxon>
        <taxon>Priestia</taxon>
    </lineage>
</organism>
<evidence type="ECO:0000313" key="11">
    <source>
        <dbReference type="EMBL" id="PES37240.1"/>
    </source>
</evidence>
<dbReference type="Pfam" id="PF08239">
    <property type="entry name" value="SH3_3"/>
    <property type="match status" value="1"/>
</dbReference>
<dbReference type="InterPro" id="IPR003439">
    <property type="entry name" value="ABC_transporter-like_ATP-bd"/>
</dbReference>
<reference evidence="11 12" key="1">
    <citation type="submission" date="2017-09" db="EMBL/GenBank/DDBJ databases">
        <title>Large-scale bioinformatics analysis of Bacillus genomes uncovers conserved roles of natural products in bacterial physiology.</title>
        <authorList>
            <consortium name="Agbiome Team Llc"/>
            <person name="Bleich R.M."/>
            <person name="Kirk G.J."/>
            <person name="Santa Maria K.C."/>
            <person name="Allen S.E."/>
            <person name="Farag S."/>
            <person name="Shank E.A."/>
            <person name="Bowers A."/>
        </authorList>
    </citation>
    <scope>NUCLEOTIDE SEQUENCE [LARGE SCALE GENOMIC DNA]</scope>
    <source>
        <strain evidence="11 12">AFS003013</strain>
    </source>
</reference>
<keyword evidence="3" id="KW-1003">Cell membrane</keyword>
<dbReference type="PROSITE" id="PS00211">
    <property type="entry name" value="ABC_TRANSPORTER_1"/>
    <property type="match status" value="1"/>
</dbReference>
<evidence type="ECO:0000256" key="2">
    <source>
        <dbReference type="ARBA" id="ARBA00022448"/>
    </source>
</evidence>
<evidence type="ECO:0000256" key="5">
    <source>
        <dbReference type="ARBA" id="ARBA00022840"/>
    </source>
</evidence>
<sequence length="573" mass="64251">MSYKVKFQQVTKKYKMYNKQIEKVKDLFWNRGKGEYHYALNNISFTVDKGEIVGVIGLNGSGKSTLSNLIAGVTMPNEGMVDIKGSASLIAIGAGLNNKLTGLENIELKGLMMGLTKKQIQEITPKVIEFADIGKFINQPVKTYSSGMKSRLGFAISVNIDPDILVIDEALSVGDQTFTNKCLEKMNEFKENGKTIFFISHSLSQVKSFCTKALWIHYGHVKEYGDINEVADQYGQFLKEYNKMSKEEREQFREKQLNELSHGLLNNGTSVSKDTGEHSKEESAEPLSLSRSKRIGNKQKSSSRKKSFTKKVLLPAAAVILLGSAGYAVYAAQSASHLTKQTESKKQSSASSTAQKKQQAEKAVINTKTAFVREEPDLESSQKAVLSFGEIYKVLEEKKDPAEDIKWVKLNAEQGKEGWVSSALLTPYTEQQSTLTNKNIDSLNSLVRSKYNISISKLLSPLSETQKNLMENQALPLTNQYESNDGTLLNYGSVQYVALNNMITEVSLRNVDEDTEDILSLLKKKPLFINDKEGLYFYQSKNYYIKVYTNVKTNKIKIISFVEREKAEGKQMK</sequence>
<feature type="compositionally biased region" description="Basic and acidic residues" evidence="8">
    <location>
        <begin position="274"/>
        <end position="283"/>
    </location>
</feature>
<feature type="domain" description="ABC transporter" evidence="9">
    <location>
        <begin position="22"/>
        <end position="243"/>
    </location>
</feature>
<proteinExistence type="inferred from homology"/>
<dbReference type="SMART" id="SM00382">
    <property type="entry name" value="AAA"/>
    <property type="match status" value="1"/>
</dbReference>
<evidence type="ECO:0000259" key="9">
    <source>
        <dbReference type="PROSITE" id="PS50893"/>
    </source>
</evidence>
<dbReference type="PROSITE" id="PS51781">
    <property type="entry name" value="SH3B"/>
    <property type="match status" value="1"/>
</dbReference>
<feature type="region of interest" description="Disordered" evidence="8">
    <location>
        <begin position="263"/>
        <end position="303"/>
    </location>
</feature>
<evidence type="ECO:0000256" key="7">
    <source>
        <dbReference type="ARBA" id="ARBA00023136"/>
    </source>
</evidence>
<dbReference type="InterPro" id="IPR017871">
    <property type="entry name" value="ABC_transporter-like_CS"/>
</dbReference>
<dbReference type="GO" id="GO:0016887">
    <property type="term" value="F:ATP hydrolysis activity"/>
    <property type="evidence" value="ECO:0007669"/>
    <property type="project" value="InterPro"/>
</dbReference>
<dbReference type="GO" id="GO:0016020">
    <property type="term" value="C:membrane"/>
    <property type="evidence" value="ECO:0007669"/>
    <property type="project" value="InterPro"/>
</dbReference>